<feature type="region of interest" description="Disordered" evidence="1">
    <location>
        <begin position="1"/>
        <end position="67"/>
    </location>
</feature>
<dbReference type="EMBL" id="JBHTIO010000001">
    <property type="protein sequence ID" value="MFD0896257.1"/>
    <property type="molecule type" value="Genomic_DNA"/>
</dbReference>
<keyword evidence="3" id="KW-1185">Reference proteome</keyword>
<evidence type="ECO:0000313" key="2">
    <source>
        <dbReference type="EMBL" id="MFD0896257.1"/>
    </source>
</evidence>
<gene>
    <name evidence="2" type="ORF">ACFQZ7_00675</name>
</gene>
<accession>A0ABW3EA53</accession>
<evidence type="ECO:0000313" key="3">
    <source>
        <dbReference type="Proteomes" id="UP001597104"/>
    </source>
</evidence>
<name>A0ABW3EA53_9LACO</name>
<evidence type="ECO:0000256" key="1">
    <source>
        <dbReference type="SAM" id="MobiDB-lite"/>
    </source>
</evidence>
<proteinExistence type="predicted"/>
<dbReference type="InterPro" id="IPR036629">
    <property type="entry name" value="YjbJ_sf"/>
</dbReference>
<dbReference type="SUPFAM" id="SSF69047">
    <property type="entry name" value="Hypothetical protein YjbJ"/>
    <property type="match status" value="1"/>
</dbReference>
<feature type="compositionally biased region" description="Basic and acidic residues" evidence="1">
    <location>
        <begin position="1"/>
        <end position="16"/>
    </location>
</feature>
<comment type="caution">
    <text evidence="2">The sequence shown here is derived from an EMBL/GenBank/DDBJ whole genome shotgun (WGS) entry which is preliminary data.</text>
</comment>
<dbReference type="RefSeq" id="WP_137636699.1">
    <property type="nucleotide sequence ID" value="NZ_BJDN01000002.1"/>
</dbReference>
<reference evidence="3" key="1">
    <citation type="journal article" date="2019" name="Int. J. Syst. Evol. Microbiol.">
        <title>The Global Catalogue of Microorganisms (GCM) 10K type strain sequencing project: providing services to taxonomists for standard genome sequencing and annotation.</title>
        <authorList>
            <consortium name="The Broad Institute Genomics Platform"/>
            <consortium name="The Broad Institute Genome Sequencing Center for Infectious Disease"/>
            <person name="Wu L."/>
            <person name="Ma J."/>
        </authorList>
    </citation>
    <scope>NUCLEOTIDE SEQUENCE [LARGE SCALE GENOMIC DNA]</scope>
    <source>
        <strain evidence="3">CCM 8925</strain>
    </source>
</reference>
<sequence length="67" mass="7479">MASKMDKLKGKLKEAAGKVANNDELETKGQLEQEQAKAKEKAKHLAEVKTQEKRAKLQRAAKTDDDQ</sequence>
<feature type="compositionally biased region" description="Basic and acidic residues" evidence="1">
    <location>
        <begin position="25"/>
        <end position="67"/>
    </location>
</feature>
<protein>
    <submittedName>
        <fullName evidence="2">CsbD family protein</fullName>
    </submittedName>
</protein>
<organism evidence="2 3">
    <name type="scientific">Loigolactobacillus binensis</name>
    <dbReference type="NCBI Taxonomy" id="2559922"/>
    <lineage>
        <taxon>Bacteria</taxon>
        <taxon>Bacillati</taxon>
        <taxon>Bacillota</taxon>
        <taxon>Bacilli</taxon>
        <taxon>Lactobacillales</taxon>
        <taxon>Lactobacillaceae</taxon>
        <taxon>Loigolactobacillus</taxon>
    </lineage>
</organism>
<dbReference type="Proteomes" id="UP001597104">
    <property type="component" value="Unassembled WGS sequence"/>
</dbReference>